<evidence type="ECO:0000313" key="2">
    <source>
        <dbReference type="Proteomes" id="UP000434870"/>
    </source>
</evidence>
<proteinExistence type="predicted"/>
<comment type="caution">
    <text evidence="1">The sequence shown here is derived from an EMBL/GenBank/DDBJ whole genome shotgun (WGS) entry which is preliminary data.</text>
</comment>
<dbReference type="EMBL" id="WBVP01000025">
    <property type="protein sequence ID" value="KAB2823367.1"/>
    <property type="molecule type" value="Genomic_DNA"/>
</dbReference>
<gene>
    <name evidence="1" type="ORF">F8B77_15835</name>
</gene>
<name>A0A6N6RPD5_9GAMM</name>
<organism evidence="1 2">
    <name type="scientific">Aliivibrio finisterrensis</name>
    <dbReference type="NCBI Taxonomy" id="511998"/>
    <lineage>
        <taxon>Bacteria</taxon>
        <taxon>Pseudomonadati</taxon>
        <taxon>Pseudomonadota</taxon>
        <taxon>Gammaproteobacteria</taxon>
        <taxon>Vibrionales</taxon>
        <taxon>Vibrionaceae</taxon>
        <taxon>Aliivibrio</taxon>
    </lineage>
</organism>
<sequence length="251" mass="29246">MNSVSNRNFRINYNDQLTTEFNSIHDAGCKYNYIGESEYQVSIDLPINILDAKSLADDKDLLITCIEIFDWGDVQKSNILSALKLHRKGDLRCYLNKAKKWFEDDNNLSEPNFKVIWSSGWTKVYSFMFQYTTIYDSRVAAFINQVLLDFCNTITDKEKLELQIISKGLLTFGGNVKNSDGKIRIRVMEKPAVDLLQLYKSPNEKRKMLANKKASWFIRYMAELDTVDFNQKEFRNLDKAAFMLGFDLSQW</sequence>
<accession>A0A6N6RPD5</accession>
<dbReference type="Proteomes" id="UP000434870">
    <property type="component" value="Unassembled WGS sequence"/>
</dbReference>
<evidence type="ECO:0000313" key="1">
    <source>
        <dbReference type="EMBL" id="KAB2823367.1"/>
    </source>
</evidence>
<dbReference type="RefSeq" id="WP_151656510.1">
    <property type="nucleotide sequence ID" value="NZ_WBVP01000025.1"/>
</dbReference>
<dbReference type="AlphaFoldDB" id="A0A6N6RPD5"/>
<reference evidence="1 2" key="1">
    <citation type="submission" date="2019-09" db="EMBL/GenBank/DDBJ databases">
        <title>Genome of Aliivibrio finisterrensis LMG 23869 (type strain).</title>
        <authorList>
            <person name="Bowman J.P."/>
        </authorList>
    </citation>
    <scope>NUCLEOTIDE SEQUENCE [LARGE SCALE GENOMIC DNA]</scope>
    <source>
        <strain evidence="1 2">LMG 23869</strain>
    </source>
</reference>
<protein>
    <submittedName>
        <fullName evidence="1">Uncharacterized protein</fullName>
    </submittedName>
</protein>